<evidence type="ECO:0008006" key="3">
    <source>
        <dbReference type="Google" id="ProtNLM"/>
    </source>
</evidence>
<organism evidence="1 2">
    <name type="scientific">Vibrio neptunius</name>
    <dbReference type="NCBI Taxonomy" id="170651"/>
    <lineage>
        <taxon>Bacteria</taxon>
        <taxon>Pseudomonadati</taxon>
        <taxon>Pseudomonadota</taxon>
        <taxon>Gammaproteobacteria</taxon>
        <taxon>Vibrionales</taxon>
        <taxon>Vibrionaceae</taxon>
        <taxon>Vibrio</taxon>
    </lineage>
</organism>
<dbReference type="EMBL" id="JAFHLB010000018">
    <property type="protein sequence ID" value="MBN3578814.1"/>
    <property type="molecule type" value="Genomic_DNA"/>
</dbReference>
<reference evidence="1 2" key="1">
    <citation type="submission" date="2021-02" db="EMBL/GenBank/DDBJ databases">
        <title>Draft Genome Sequences of 5 Vibrio neptunius Strains Isolated From of Bivalve Hatcheries.</title>
        <authorList>
            <person name="Galvis F."/>
            <person name="Barja J.L."/>
            <person name="Lemos M.L."/>
            <person name="Balado M."/>
        </authorList>
    </citation>
    <scope>NUCLEOTIDE SEQUENCE [LARGE SCALE GENOMIC DNA]</scope>
    <source>
        <strain evidence="1 2">PP-145.98</strain>
    </source>
</reference>
<dbReference type="Proteomes" id="UP000779070">
    <property type="component" value="Unassembled WGS sequence"/>
</dbReference>
<keyword evidence="2" id="KW-1185">Reference proteome</keyword>
<name>A0ABS3A4M3_9VIBR</name>
<protein>
    <recommendedName>
        <fullName evidence="3">ATPase</fullName>
    </recommendedName>
</protein>
<evidence type="ECO:0000313" key="2">
    <source>
        <dbReference type="Proteomes" id="UP000779070"/>
    </source>
</evidence>
<evidence type="ECO:0000313" key="1">
    <source>
        <dbReference type="EMBL" id="MBN3578814.1"/>
    </source>
</evidence>
<accession>A0ABS3A4M3</accession>
<dbReference type="RefSeq" id="WP_206370778.1">
    <property type="nucleotide sequence ID" value="NZ_CAWPTM010000083.1"/>
</dbReference>
<gene>
    <name evidence="1" type="ORF">JYA62_14180</name>
</gene>
<proteinExistence type="predicted"/>
<comment type="caution">
    <text evidence="1">The sequence shown here is derived from an EMBL/GenBank/DDBJ whole genome shotgun (WGS) entry which is preliminary data.</text>
</comment>
<sequence>MKWRGLYITVTAFMLLTLPIKAVSEHCREDSWNQALKFQKQAESWYNEKASKFNDFLAFHKQQEFLYQEFSTAEMSALWNSQSELYRRKILDQSQAATTVVANLHKEIDEIRQQSSIIDRANNNWKNLSTHCTQVALNINSSSSQYYINTNLALKQETERLVSKLNIMIGIYQQEIQAIEALKP</sequence>